<evidence type="ECO:0000259" key="1">
    <source>
        <dbReference type="Pfam" id="PF01966"/>
    </source>
</evidence>
<dbReference type="Proteomes" id="UP000176914">
    <property type="component" value="Unassembled WGS sequence"/>
</dbReference>
<name>A0A1F6E4D4_9BACT</name>
<reference evidence="2 3" key="1">
    <citation type="journal article" date="2016" name="Nat. Commun.">
        <title>Thousands of microbial genomes shed light on interconnected biogeochemical processes in an aquifer system.</title>
        <authorList>
            <person name="Anantharaman K."/>
            <person name="Brown C.T."/>
            <person name="Hug L.A."/>
            <person name="Sharon I."/>
            <person name="Castelle C.J."/>
            <person name="Probst A.J."/>
            <person name="Thomas B.C."/>
            <person name="Singh A."/>
            <person name="Wilkins M.J."/>
            <person name="Karaoz U."/>
            <person name="Brodie E.L."/>
            <person name="Williams K.H."/>
            <person name="Hubbard S.S."/>
            <person name="Banfield J.F."/>
        </authorList>
    </citation>
    <scope>NUCLEOTIDE SEQUENCE [LARGE SCALE GENOMIC DNA]</scope>
</reference>
<dbReference type="AlphaFoldDB" id="A0A1F6E4D4"/>
<evidence type="ECO:0000313" key="2">
    <source>
        <dbReference type="EMBL" id="OGG68501.1"/>
    </source>
</evidence>
<gene>
    <name evidence="2" type="ORF">A3C20_02085</name>
</gene>
<proteinExistence type="predicted"/>
<dbReference type="InterPro" id="IPR006674">
    <property type="entry name" value="HD_domain"/>
</dbReference>
<evidence type="ECO:0000313" key="3">
    <source>
        <dbReference type="Proteomes" id="UP000176914"/>
    </source>
</evidence>
<dbReference type="Pfam" id="PF01966">
    <property type="entry name" value="HD"/>
    <property type="match status" value="1"/>
</dbReference>
<comment type="caution">
    <text evidence="2">The sequence shown here is derived from an EMBL/GenBank/DDBJ whole genome shotgun (WGS) entry which is preliminary data.</text>
</comment>
<protein>
    <recommendedName>
        <fullName evidence="1">HD domain-containing protein</fullName>
    </recommendedName>
</protein>
<organism evidence="2 3">
    <name type="scientific">Candidatus Kaiserbacteria bacterium RIFCSPHIGHO2_02_FULL_55_25</name>
    <dbReference type="NCBI Taxonomy" id="1798498"/>
    <lineage>
        <taxon>Bacteria</taxon>
        <taxon>Candidatus Kaiseribacteriota</taxon>
    </lineage>
</organism>
<feature type="domain" description="HD" evidence="1">
    <location>
        <begin position="21"/>
        <end position="139"/>
    </location>
</feature>
<dbReference type="Gene3D" id="1.10.3210.10">
    <property type="entry name" value="Hypothetical protein af1432"/>
    <property type="match status" value="1"/>
</dbReference>
<dbReference type="EMBL" id="MFLL01000032">
    <property type="protein sequence ID" value="OGG68501.1"/>
    <property type="molecule type" value="Genomic_DNA"/>
</dbReference>
<sequence>MTTTAQDIYDTYRIMPSLRLHQLRVAAVGKTLCDNLTRDVDTHAVVLACLFHDMGNIIKSDLSLFPEFCEPEGIAHWEMVKREFLATYGNDEHKATYAIARAIGLPEPVIRLMDDFGFSKLELVRDGASLEKKIAKYADLRTGPHGVVSMASRLAEGKQRFSSKHPDTPRDEQEWERLTAAAYDIERQIFAEATIAPDDITEQSVQPLVEELRGFPLA</sequence>
<dbReference type="SUPFAM" id="SSF109604">
    <property type="entry name" value="HD-domain/PDEase-like"/>
    <property type="match status" value="1"/>
</dbReference>
<accession>A0A1F6E4D4</accession>